<dbReference type="EMBL" id="PQFF01000213">
    <property type="protein sequence ID" value="RHZ73605.1"/>
    <property type="molecule type" value="Genomic_DNA"/>
</dbReference>
<sequence length="124" mass="14452">MNILSMNVAILKTNFRDDEKKNFFLTTFTINNRKCYFFLSAIFEPSFVLPQSKGSNPLIISFVPLTLATTIVLSRMSIRNIPKCSRWEFVFTSSINSNLNMDYLLNNNYNRSMKKLLLHGLRKE</sequence>
<evidence type="ECO:0000313" key="2">
    <source>
        <dbReference type="Proteomes" id="UP000266861"/>
    </source>
</evidence>
<comment type="caution">
    <text evidence="1">The sequence shown here is derived from an EMBL/GenBank/DDBJ whole genome shotgun (WGS) entry which is preliminary data.</text>
</comment>
<dbReference type="Proteomes" id="UP000266861">
    <property type="component" value="Unassembled WGS sequence"/>
</dbReference>
<protein>
    <submittedName>
        <fullName evidence="1">Uncharacterized protein</fullName>
    </submittedName>
</protein>
<gene>
    <name evidence="1" type="ORF">Glove_230g205</name>
</gene>
<evidence type="ECO:0000313" key="1">
    <source>
        <dbReference type="EMBL" id="RHZ73605.1"/>
    </source>
</evidence>
<reference evidence="1 2" key="1">
    <citation type="submission" date="2018-08" db="EMBL/GenBank/DDBJ databases">
        <title>Genome and evolution of the arbuscular mycorrhizal fungus Diversispora epigaea (formerly Glomus versiforme) and its bacterial endosymbionts.</title>
        <authorList>
            <person name="Sun X."/>
            <person name="Fei Z."/>
            <person name="Harrison M."/>
        </authorList>
    </citation>
    <scope>NUCLEOTIDE SEQUENCE [LARGE SCALE GENOMIC DNA]</scope>
    <source>
        <strain evidence="1 2">IT104</strain>
    </source>
</reference>
<dbReference type="AlphaFoldDB" id="A0A397ID47"/>
<keyword evidence="2" id="KW-1185">Reference proteome</keyword>
<organism evidence="1 2">
    <name type="scientific">Diversispora epigaea</name>
    <dbReference type="NCBI Taxonomy" id="1348612"/>
    <lineage>
        <taxon>Eukaryota</taxon>
        <taxon>Fungi</taxon>
        <taxon>Fungi incertae sedis</taxon>
        <taxon>Mucoromycota</taxon>
        <taxon>Glomeromycotina</taxon>
        <taxon>Glomeromycetes</taxon>
        <taxon>Diversisporales</taxon>
        <taxon>Diversisporaceae</taxon>
        <taxon>Diversispora</taxon>
    </lineage>
</organism>
<proteinExistence type="predicted"/>
<name>A0A397ID47_9GLOM</name>
<accession>A0A397ID47</accession>